<dbReference type="InterPro" id="IPR006218">
    <property type="entry name" value="DAHP1/KDSA"/>
</dbReference>
<sequence>MAVIRRAPVVRADALTDKAVLGQDPLIPPALLTSEIPMTEKAITTVVKGRNDAADIVMGRNDRLLVVVGPCSIHDPAAAHEYAARLKQLSDKLSDDLCIIMRAYLEKPRTTVGWKGLINDPDIDSSFQINKGLRVSRQMFVDLTSNGMPIASEMLDTISPQFLADCISVGAIGARTTESQLHRELASGLSFPVGFKNGTDGNLGVAIDAIGAAASKHHFMGVTKQGLAAITRTKGNEHGFVILRGGTKGPNFDKESVQAAKKTLTDKGQKQAIMIDCSHGNSQKNHNNQPKVAKVIADQLREGERSIIGVMIESNIHEGNQKVPAEGPSGLKRGVSITDACINWEDTVTVLEDLAEAIRARRAINGSSGAGEDAKVSMLEED</sequence>
<dbReference type="NCBIfam" id="TIGR00034">
    <property type="entry name" value="aroFGH"/>
    <property type="match status" value="1"/>
</dbReference>
<dbReference type="KEGG" id="plj:28884713"/>
<dbReference type="Gene3D" id="3.20.20.70">
    <property type="entry name" value="Aldolase class I"/>
    <property type="match status" value="1"/>
</dbReference>
<dbReference type="OMA" id="QPLVMEN"/>
<dbReference type="InterPro" id="IPR006219">
    <property type="entry name" value="DAHP_synth_1"/>
</dbReference>
<dbReference type="EMBL" id="LSBI01000002">
    <property type="protein sequence ID" value="OAQ93419.1"/>
    <property type="molecule type" value="Genomic_DNA"/>
</dbReference>
<evidence type="ECO:0000256" key="6">
    <source>
        <dbReference type="ARBA" id="ARBA00023141"/>
    </source>
</evidence>
<keyword evidence="4 8" id="KW-0028">Amino-acid biosynthesis</keyword>
<evidence type="ECO:0000313" key="11">
    <source>
        <dbReference type="Proteomes" id="UP000078340"/>
    </source>
</evidence>
<dbReference type="Proteomes" id="UP000078340">
    <property type="component" value="Unassembled WGS sequence"/>
</dbReference>
<name>A0A179HVD6_PURLI</name>
<dbReference type="PIRSF" id="PIRSF001361">
    <property type="entry name" value="DAHP_synthase"/>
    <property type="match status" value="1"/>
</dbReference>
<accession>A0A179HVD6</accession>
<dbReference type="GO" id="GO:0008652">
    <property type="term" value="P:amino acid biosynthetic process"/>
    <property type="evidence" value="ECO:0007669"/>
    <property type="project" value="UniProtKB-KW"/>
</dbReference>
<dbReference type="EC" id="2.5.1.54" evidence="8"/>
<dbReference type="FunFam" id="3.20.20.70:FF:000005">
    <property type="entry name" value="Phospho-2-dehydro-3-deoxyheptonate aldolase"/>
    <property type="match status" value="1"/>
</dbReference>
<comment type="pathway">
    <text evidence="2">Metabolic intermediate biosynthesis; chorismate biosynthesis; chorismate from D-erythrose 4-phosphate and phosphoenolpyruvate: step 1/7.</text>
</comment>
<comment type="function">
    <text evidence="1">Stereospecific condensation of phosphoenolpyruvate (PEP) and D-erythrose-4-phosphate (E4P) giving rise to 3-deoxy-D-arabino-heptulosonate-7-phosphate (DAHP).</text>
</comment>
<feature type="domain" description="DAHP synthetase I/KDSA" evidence="9">
    <location>
        <begin position="51"/>
        <end position="351"/>
    </location>
</feature>
<evidence type="ECO:0000259" key="9">
    <source>
        <dbReference type="Pfam" id="PF00793"/>
    </source>
</evidence>
<evidence type="ECO:0000256" key="7">
    <source>
        <dbReference type="ARBA" id="ARBA00047508"/>
    </source>
</evidence>
<dbReference type="GO" id="GO:0005737">
    <property type="term" value="C:cytoplasm"/>
    <property type="evidence" value="ECO:0007669"/>
    <property type="project" value="TreeGrafter"/>
</dbReference>
<dbReference type="PANTHER" id="PTHR21225">
    <property type="entry name" value="PHOSPHO-2-DEHYDRO-3-DEOXYHEPTONATE ALDOLASE DAHP SYNTHETASE"/>
    <property type="match status" value="1"/>
</dbReference>
<evidence type="ECO:0000256" key="4">
    <source>
        <dbReference type="ARBA" id="ARBA00022605"/>
    </source>
</evidence>
<dbReference type="GeneID" id="28884713"/>
<dbReference type="Pfam" id="PF00793">
    <property type="entry name" value="DAHP_synth_1"/>
    <property type="match status" value="1"/>
</dbReference>
<evidence type="ECO:0000256" key="1">
    <source>
        <dbReference type="ARBA" id="ARBA00003726"/>
    </source>
</evidence>
<comment type="similarity">
    <text evidence="3 8">Belongs to the class-I DAHP synthase family.</text>
</comment>
<dbReference type="GO" id="GO:0009073">
    <property type="term" value="P:aromatic amino acid family biosynthetic process"/>
    <property type="evidence" value="ECO:0007669"/>
    <property type="project" value="UniProtKB-KW"/>
</dbReference>
<evidence type="ECO:0000256" key="5">
    <source>
        <dbReference type="ARBA" id="ARBA00022679"/>
    </source>
</evidence>
<evidence type="ECO:0000256" key="3">
    <source>
        <dbReference type="ARBA" id="ARBA00007985"/>
    </source>
</evidence>
<dbReference type="InterPro" id="IPR013785">
    <property type="entry name" value="Aldolase_TIM"/>
</dbReference>
<reference evidence="10 11" key="1">
    <citation type="submission" date="2016-02" db="EMBL/GenBank/DDBJ databases">
        <title>Biosynthesis of antibiotic leucinostatins and their inhibition on Phytophthora in bio-control Purpureocillium lilacinum.</title>
        <authorList>
            <person name="Wang G."/>
            <person name="Liu Z."/>
            <person name="Lin R."/>
            <person name="Li E."/>
            <person name="Mao Z."/>
            <person name="Ling J."/>
            <person name="Yin W."/>
            <person name="Xie B."/>
        </authorList>
    </citation>
    <scope>NUCLEOTIDE SEQUENCE [LARGE SCALE GENOMIC DNA]</scope>
    <source>
        <strain evidence="10">PLFJ-1</strain>
    </source>
</reference>
<evidence type="ECO:0000313" key="10">
    <source>
        <dbReference type="EMBL" id="OAQ93419.1"/>
    </source>
</evidence>
<evidence type="ECO:0000256" key="8">
    <source>
        <dbReference type="PIRNR" id="PIRNR001361"/>
    </source>
</evidence>
<dbReference type="AlphaFoldDB" id="A0A179HVD6"/>
<evidence type="ECO:0000256" key="2">
    <source>
        <dbReference type="ARBA" id="ARBA00004688"/>
    </source>
</evidence>
<organism evidence="10 11">
    <name type="scientific">Purpureocillium lilacinum</name>
    <name type="common">Paecilomyces lilacinus</name>
    <dbReference type="NCBI Taxonomy" id="33203"/>
    <lineage>
        <taxon>Eukaryota</taxon>
        <taxon>Fungi</taxon>
        <taxon>Dikarya</taxon>
        <taxon>Ascomycota</taxon>
        <taxon>Pezizomycotina</taxon>
        <taxon>Sordariomycetes</taxon>
        <taxon>Hypocreomycetidae</taxon>
        <taxon>Hypocreales</taxon>
        <taxon>Ophiocordycipitaceae</taxon>
        <taxon>Purpureocillium</taxon>
    </lineage>
</organism>
<proteinExistence type="inferred from homology"/>
<gene>
    <name evidence="10" type="ORF">VFPFJ_02581</name>
</gene>
<keyword evidence="6 8" id="KW-0057">Aromatic amino acid biosynthesis</keyword>
<dbReference type="SUPFAM" id="SSF51569">
    <property type="entry name" value="Aldolase"/>
    <property type="match status" value="1"/>
</dbReference>
<dbReference type="NCBIfam" id="NF009395">
    <property type="entry name" value="PRK12755.1"/>
    <property type="match status" value="1"/>
</dbReference>
<comment type="catalytic activity">
    <reaction evidence="7 8">
        <text>D-erythrose 4-phosphate + phosphoenolpyruvate + H2O = 7-phospho-2-dehydro-3-deoxy-D-arabino-heptonate + phosphate</text>
        <dbReference type="Rhea" id="RHEA:14717"/>
        <dbReference type="ChEBI" id="CHEBI:15377"/>
        <dbReference type="ChEBI" id="CHEBI:16897"/>
        <dbReference type="ChEBI" id="CHEBI:43474"/>
        <dbReference type="ChEBI" id="CHEBI:58394"/>
        <dbReference type="ChEBI" id="CHEBI:58702"/>
        <dbReference type="EC" id="2.5.1.54"/>
    </reaction>
</comment>
<dbReference type="GO" id="GO:0003849">
    <property type="term" value="F:3-deoxy-7-phosphoheptulonate synthase activity"/>
    <property type="evidence" value="ECO:0007669"/>
    <property type="project" value="UniProtKB-EC"/>
</dbReference>
<protein>
    <recommendedName>
        <fullName evidence="8">Phospho-2-dehydro-3-deoxyheptonate aldolase</fullName>
        <ecNumber evidence="8">2.5.1.54</ecNumber>
    </recommendedName>
</protein>
<keyword evidence="5 8" id="KW-0808">Transferase</keyword>
<dbReference type="STRING" id="33203.A0A179HVD6"/>
<dbReference type="PANTHER" id="PTHR21225:SF12">
    <property type="entry name" value="PHOSPHO-2-DEHYDRO-3-DEOXYHEPTONATE ALDOLASE, TYROSINE-INHIBITED"/>
    <property type="match status" value="1"/>
</dbReference>
<comment type="caution">
    <text evidence="10">The sequence shown here is derived from an EMBL/GenBank/DDBJ whole genome shotgun (WGS) entry which is preliminary data.</text>
</comment>